<dbReference type="GO" id="GO:0003697">
    <property type="term" value="F:single-stranded DNA binding"/>
    <property type="evidence" value="ECO:0007669"/>
    <property type="project" value="InterPro"/>
</dbReference>
<dbReference type="CTD" id="55086"/>
<dbReference type="InterPro" id="IPR012340">
    <property type="entry name" value="NA-bd_OB-fold"/>
</dbReference>
<dbReference type="Proteomes" id="UP000515156">
    <property type="component" value="Chromosome 7"/>
</dbReference>
<evidence type="ECO:0000313" key="2">
    <source>
        <dbReference type="RefSeq" id="XP_030065127.1"/>
    </source>
</evidence>
<dbReference type="OrthoDB" id="5965770at2759"/>
<dbReference type="KEGG" id="muo:115474004"/>
<accession>A0A6P7YCB0</accession>
<organism evidence="1 2">
    <name type="scientific">Microcaecilia unicolor</name>
    <dbReference type="NCBI Taxonomy" id="1415580"/>
    <lineage>
        <taxon>Eukaryota</taxon>
        <taxon>Metazoa</taxon>
        <taxon>Chordata</taxon>
        <taxon>Craniata</taxon>
        <taxon>Vertebrata</taxon>
        <taxon>Euteleostomi</taxon>
        <taxon>Amphibia</taxon>
        <taxon>Gymnophiona</taxon>
        <taxon>Siphonopidae</taxon>
        <taxon>Microcaecilia</taxon>
    </lineage>
</organism>
<reference evidence="2" key="1">
    <citation type="submission" date="2025-08" db="UniProtKB">
        <authorList>
            <consortium name="RefSeq"/>
        </authorList>
    </citation>
    <scope>IDENTIFICATION</scope>
</reference>
<evidence type="ECO:0000313" key="1">
    <source>
        <dbReference type="Proteomes" id="UP000515156"/>
    </source>
</evidence>
<dbReference type="GeneID" id="115474004"/>
<proteinExistence type="predicted"/>
<protein>
    <submittedName>
        <fullName evidence="2">RPA-related protein RADX isoform X1</fullName>
    </submittedName>
</protein>
<dbReference type="Pfam" id="PF17659">
    <property type="entry name" value="RADX"/>
    <property type="match status" value="2"/>
</dbReference>
<sequence length="895" mass="102793">MMLTKAIPPECSSTAEDSAMVCNNVLQENSWIKTVTTKLINSPSLRICFQDAVSVIVLAVQRYLAHWCSNSPDSLGSSSCYCYDVTFTDGHCKEKWHLAPELNLLVQKNILRCGTEVKITKCAYIYNEKKLSNGVVCIEELEFGEECSDQSIISYIQSENAQSTDIPLMGGRKHYLPLWNKCDPYGDIWMQNLPEEQLNIDVPKVSSLLHLEMLWGNVKTFPPLLVKILHKSRLRYFGKPDKKHDVPYQAYFEVADHSGMVSMVLWNALCPEWFKRLKVGTVLLLQQYTIKQSYPYRTQPTPGNSEMKRLTGIEICLNPREPPANIHIIPEKLVKQDWKLPEVKYQFVTRSELNNLSHNHSCDVIGLVTFVGRSERNQIKDDSEDFWLYRWVHIIDGTSEEPFILELFATSQPDIFEHIHPMTYLVCTQMRVVRDSNEKSSTTVYLTTSNESEMFITGCHRGQPYTSDVKVKRFIQWIRTQSEVELIKKTVIGGYYPFPPSPPTFLQYCKDSKVESVLITTHELKKEIENLHYREHKRVAIQGIIAAVRYISCSNVTEEDVSGSEPVQEEVSCLTSSAETSVGHSATLPKQRHVQEKKCRYSQDKENGHVYGSQQSRIKVQQQQNIVATPVKRKTQKRRPKAKQKDCPVLNMPLPRYLTRSAIQKLSHYRTSQEDISVQKEEICEPKQSSSQTVVEEFELSEPSVEKRILEPYSHSWESELWSEVKDNLTEHLQYSHIFPESIPRKFDYMHKEILMQQYNLYPGKYSSKVYTSNKEMHEFQAATDLGHCKLTILGINHKVAIHVAFLPVFCSEDSQIFGTKSIHNESLLPSSSTCRLNKNSNRGLSHEFPLWGEIVKAASDLERLHVICILDICHLGGDKVEVCLNRIYKPTVPP</sequence>
<dbReference type="FunCoup" id="A0A6P7YCB0">
    <property type="interactions" value="591"/>
</dbReference>
<name>A0A6P7YCB0_9AMPH</name>
<gene>
    <name evidence="2" type="primary">RADX</name>
</gene>
<dbReference type="RefSeq" id="XP_030065127.1">
    <property type="nucleotide sequence ID" value="XM_030209267.1"/>
</dbReference>
<dbReference type="InParanoid" id="A0A6P7YCB0"/>
<keyword evidence="1" id="KW-1185">Reference proteome</keyword>
<dbReference type="PANTHER" id="PTHR14944:SF2">
    <property type="entry name" value="RPA-RELATED PROTEIN RADX"/>
    <property type="match status" value="1"/>
</dbReference>
<dbReference type="AlphaFoldDB" id="A0A6P7YCB0"/>
<dbReference type="Gene3D" id="2.40.50.140">
    <property type="entry name" value="Nucleic acid-binding proteins"/>
    <property type="match status" value="2"/>
</dbReference>
<dbReference type="PANTHER" id="PTHR14944">
    <property type="entry name" value="RPA-RELATED PROTEIN RADX"/>
    <property type="match status" value="1"/>
</dbReference>
<dbReference type="InterPro" id="IPR040893">
    <property type="entry name" value="RADX"/>
</dbReference>